<dbReference type="EMBL" id="CP024634">
    <property type="protein sequence ID" value="AYQ56158.1"/>
    <property type="molecule type" value="Genomic_DNA"/>
</dbReference>
<reference evidence="1 2" key="1">
    <citation type="submission" date="2017-11" db="EMBL/GenBank/DDBJ databases">
        <title>Genome sequence of the bacterial symbiont EPR9N from a vent mussel Bathymodiolus thermophilus.</title>
        <authorList>
            <person name="Won Y.-J."/>
        </authorList>
    </citation>
    <scope>NUCLEOTIDE SEQUENCE [LARGE SCALE GENOMIC DNA]</scope>
    <source>
        <strain evidence="1 2">EPR9N</strain>
    </source>
</reference>
<proteinExistence type="predicted"/>
<dbReference type="RefSeq" id="WP_122951106.1">
    <property type="nucleotide sequence ID" value="NZ_CP024634.1"/>
</dbReference>
<gene>
    <name evidence="1" type="ORF">MS2017_0413</name>
</gene>
<dbReference type="AlphaFoldDB" id="A0A3G3IKB5"/>
<organism evidence="1 2">
    <name type="scientific">Bathymodiolus thermophilus thioautotrophic gill symbiont</name>
    <dbReference type="NCBI Taxonomy" id="2360"/>
    <lineage>
        <taxon>Bacteria</taxon>
        <taxon>Pseudomonadati</taxon>
        <taxon>Pseudomonadota</taxon>
        <taxon>Gammaproteobacteria</taxon>
        <taxon>sulfur-oxidizing symbionts</taxon>
    </lineage>
</organism>
<evidence type="ECO:0000313" key="2">
    <source>
        <dbReference type="Proteomes" id="UP000278334"/>
    </source>
</evidence>
<evidence type="ECO:0008006" key="3">
    <source>
        <dbReference type="Google" id="ProtNLM"/>
    </source>
</evidence>
<protein>
    <recommendedName>
        <fullName evidence="3">Lipoprotein</fullName>
    </recommendedName>
</protein>
<dbReference type="KEGG" id="bthg:MS2017_0413"/>
<name>A0A3G3IKB5_9GAMM</name>
<dbReference type="Proteomes" id="UP000278334">
    <property type="component" value="Chromosome"/>
</dbReference>
<evidence type="ECO:0000313" key="1">
    <source>
        <dbReference type="EMBL" id="AYQ56158.1"/>
    </source>
</evidence>
<accession>A0A3G3IKB5</accession>
<sequence>MFKITLLLIVLLASCSNNNTQRVEKDFLLELMSSNPNNNSCHWSCNTVVLPQEKKNDAYVNLYYHCIPVPLDGKPRGSVLIEKYDLEILRKEYESIDPVVIHKGIEINLPQESLPEGQWGPIKSYIDDNFFNNKFYAV</sequence>
<dbReference type="PROSITE" id="PS51257">
    <property type="entry name" value="PROKAR_LIPOPROTEIN"/>
    <property type="match status" value="1"/>
</dbReference>